<feature type="transmembrane region" description="Helical" evidence="7">
    <location>
        <begin position="83"/>
        <end position="103"/>
    </location>
</feature>
<feature type="transmembrane region" description="Helical" evidence="7">
    <location>
        <begin position="325"/>
        <end position="346"/>
    </location>
</feature>
<comment type="caution">
    <text evidence="8">The sequence shown here is derived from an EMBL/GenBank/DDBJ whole genome shotgun (WGS) entry which is preliminary data.</text>
</comment>
<dbReference type="AlphaFoldDB" id="A0A498BYQ1"/>
<feature type="transmembrane region" description="Helical" evidence="7">
    <location>
        <begin position="150"/>
        <end position="171"/>
    </location>
</feature>
<reference evidence="8 9" key="1">
    <citation type="journal article" date="2015" name="Stand. Genomic Sci.">
        <title>Genomic Encyclopedia of Bacterial and Archaeal Type Strains, Phase III: the genomes of soil and plant-associated and newly described type strains.</title>
        <authorList>
            <person name="Whitman W.B."/>
            <person name="Woyke T."/>
            <person name="Klenk H.P."/>
            <person name="Zhou Y."/>
            <person name="Lilburn T.G."/>
            <person name="Beck B.J."/>
            <person name="De Vos P."/>
            <person name="Vandamme P."/>
            <person name="Eisen J.A."/>
            <person name="Garrity G."/>
            <person name="Hugenholtz P."/>
            <person name="Kyrpides N.C."/>
        </authorList>
    </citation>
    <scope>NUCLEOTIDE SEQUENCE [LARGE SCALE GENOMIC DNA]</scope>
    <source>
        <strain evidence="8 9">S2T63</strain>
    </source>
</reference>
<dbReference type="InterPro" id="IPR050833">
    <property type="entry name" value="Poly_Biosynth_Transport"/>
</dbReference>
<proteinExistence type="inferred from homology"/>
<gene>
    <name evidence="8" type="ORF">C7474_2548</name>
</gene>
<dbReference type="EMBL" id="RCDB01000003">
    <property type="protein sequence ID" value="RLK47949.1"/>
    <property type="molecule type" value="Genomic_DNA"/>
</dbReference>
<feature type="transmembrane region" description="Helical" evidence="7">
    <location>
        <begin position="14"/>
        <end position="36"/>
    </location>
</feature>
<comment type="similarity">
    <text evidence="2">Belongs to the polysaccharide synthase family.</text>
</comment>
<evidence type="ECO:0000313" key="8">
    <source>
        <dbReference type="EMBL" id="RLK47949.1"/>
    </source>
</evidence>
<feature type="transmembrane region" description="Helical" evidence="7">
    <location>
        <begin position="234"/>
        <end position="257"/>
    </location>
</feature>
<feature type="transmembrane region" description="Helical" evidence="7">
    <location>
        <begin position="177"/>
        <end position="195"/>
    </location>
</feature>
<keyword evidence="6 7" id="KW-0472">Membrane</keyword>
<feature type="transmembrane region" description="Helical" evidence="7">
    <location>
        <begin position="294"/>
        <end position="319"/>
    </location>
</feature>
<evidence type="ECO:0000256" key="3">
    <source>
        <dbReference type="ARBA" id="ARBA00022475"/>
    </source>
</evidence>
<dbReference type="GO" id="GO:0005886">
    <property type="term" value="C:plasma membrane"/>
    <property type="evidence" value="ECO:0007669"/>
    <property type="project" value="UniProtKB-SubCell"/>
</dbReference>
<keyword evidence="5 7" id="KW-1133">Transmembrane helix</keyword>
<keyword evidence="4 7" id="KW-0812">Transmembrane</keyword>
<feature type="transmembrane region" description="Helical" evidence="7">
    <location>
        <begin position="358"/>
        <end position="376"/>
    </location>
</feature>
<evidence type="ECO:0000313" key="9">
    <source>
        <dbReference type="Proteomes" id="UP000273158"/>
    </source>
</evidence>
<feature type="transmembrane region" description="Helical" evidence="7">
    <location>
        <begin position="382"/>
        <end position="403"/>
    </location>
</feature>
<keyword evidence="3" id="KW-1003">Cell membrane</keyword>
<organism evidence="8 9">
    <name type="scientific">Microbacterium telephonicum</name>
    <dbReference type="NCBI Taxonomy" id="1714841"/>
    <lineage>
        <taxon>Bacteria</taxon>
        <taxon>Bacillati</taxon>
        <taxon>Actinomycetota</taxon>
        <taxon>Actinomycetes</taxon>
        <taxon>Micrococcales</taxon>
        <taxon>Microbacteriaceae</taxon>
        <taxon>Microbacterium</taxon>
    </lineage>
</organism>
<dbReference type="PANTHER" id="PTHR30250:SF10">
    <property type="entry name" value="LIPOPOLYSACCHARIDE BIOSYNTHESIS PROTEIN WZXC"/>
    <property type="match status" value="1"/>
</dbReference>
<dbReference type="Pfam" id="PF13440">
    <property type="entry name" value="Polysacc_synt_3"/>
    <property type="match status" value="1"/>
</dbReference>
<dbReference type="Proteomes" id="UP000273158">
    <property type="component" value="Unassembled WGS sequence"/>
</dbReference>
<accession>A0A498BYQ1</accession>
<keyword evidence="9" id="KW-1185">Reference proteome</keyword>
<name>A0A498BYQ1_9MICO</name>
<evidence type="ECO:0000256" key="6">
    <source>
        <dbReference type="ARBA" id="ARBA00023136"/>
    </source>
</evidence>
<protein>
    <submittedName>
        <fullName evidence="8">O-antigen/teichoic acid export membrane protein</fullName>
    </submittedName>
</protein>
<sequence>MVTALKRPPGAKRALGWSVMNTAMSKVGTLLIGVVIARVLGPEDFGTYAIALVALTAILSFNELGVSLAIIRWPGDPRTIAPTVTTISVAASVLIAVLAWIAAPAFAVAMGDESAAGVVQLMVVCVPLNGLVATAAALLQRDFLQGRRTIADQVNTWLGAVISVLLALGGLGAMSLAIGRVAASVVFVVLLLWFSPAPLRFGWDRTIVGALLRFGLPLAAASIVVFLVGYADQLVVGAALGAQALGFYVLAANLAGWPVSMFSQPVRAITPAVFARLQSDPTHLDSAFRATFRLLTAAALPVCGFLAGGALPIITFVYGEVWAPAALALQWLAVTAAVRICFELAYDFLSVRHRSMTLMGIQIAWLVLLVPAVVLGSQVAGIAGVAFAQAMVGVVILVGGYGWALASTGVDVRRLASNALLPAISALVVGVAAWVFAQVVEAGVVAILGGGLVTVAVAAGTIALSRGSIRVLSRGSGGS</sequence>
<dbReference type="OrthoDB" id="9770347at2"/>
<dbReference type="PANTHER" id="PTHR30250">
    <property type="entry name" value="PST FAMILY PREDICTED COLANIC ACID TRANSPORTER"/>
    <property type="match status" value="1"/>
</dbReference>
<feature type="transmembrane region" description="Helical" evidence="7">
    <location>
        <begin position="442"/>
        <end position="464"/>
    </location>
</feature>
<evidence type="ECO:0000256" key="2">
    <source>
        <dbReference type="ARBA" id="ARBA00007430"/>
    </source>
</evidence>
<evidence type="ECO:0000256" key="5">
    <source>
        <dbReference type="ARBA" id="ARBA00022989"/>
    </source>
</evidence>
<feature type="transmembrane region" description="Helical" evidence="7">
    <location>
        <begin position="115"/>
        <end position="138"/>
    </location>
</feature>
<evidence type="ECO:0000256" key="7">
    <source>
        <dbReference type="SAM" id="Phobius"/>
    </source>
</evidence>
<feature type="transmembrane region" description="Helical" evidence="7">
    <location>
        <begin position="415"/>
        <end position="436"/>
    </location>
</feature>
<feature type="transmembrane region" description="Helical" evidence="7">
    <location>
        <begin position="207"/>
        <end position="228"/>
    </location>
</feature>
<comment type="subcellular location">
    <subcellularLocation>
        <location evidence="1">Cell membrane</location>
        <topology evidence="1">Multi-pass membrane protein</topology>
    </subcellularLocation>
</comment>
<evidence type="ECO:0000256" key="4">
    <source>
        <dbReference type="ARBA" id="ARBA00022692"/>
    </source>
</evidence>
<evidence type="ECO:0000256" key="1">
    <source>
        <dbReference type="ARBA" id="ARBA00004651"/>
    </source>
</evidence>
<feature type="transmembrane region" description="Helical" evidence="7">
    <location>
        <begin position="48"/>
        <end position="71"/>
    </location>
</feature>